<keyword evidence="2" id="KW-0472">Membrane</keyword>
<feature type="region of interest" description="Disordered" evidence="1">
    <location>
        <begin position="251"/>
        <end position="270"/>
    </location>
</feature>
<feature type="compositionally biased region" description="Low complexity" evidence="1">
    <location>
        <begin position="132"/>
        <end position="154"/>
    </location>
</feature>
<feature type="region of interest" description="Disordered" evidence="1">
    <location>
        <begin position="78"/>
        <end position="212"/>
    </location>
</feature>
<evidence type="ECO:0000256" key="1">
    <source>
        <dbReference type="SAM" id="MobiDB-lite"/>
    </source>
</evidence>
<dbReference type="Proteomes" id="UP001488805">
    <property type="component" value="Unassembled WGS sequence"/>
</dbReference>
<evidence type="ECO:0000256" key="2">
    <source>
        <dbReference type="SAM" id="Phobius"/>
    </source>
</evidence>
<dbReference type="Gene3D" id="2.20.28.230">
    <property type="match status" value="1"/>
</dbReference>
<dbReference type="GO" id="GO:0042010">
    <property type="term" value="F:interleukin-15 receptor activity"/>
    <property type="evidence" value="ECO:0007669"/>
    <property type="project" value="InterPro"/>
</dbReference>
<protein>
    <recommendedName>
        <fullName evidence="6">Interleukin-15 receptor subunit alpha</fullName>
    </recommendedName>
</protein>
<feature type="compositionally biased region" description="Low complexity" evidence="1">
    <location>
        <begin position="196"/>
        <end position="211"/>
    </location>
</feature>
<dbReference type="PANTHER" id="PTHR15060">
    <property type="entry name" value="INTERLEUKIN-15 RECEPTOR SUBUNIT ALPHA"/>
    <property type="match status" value="1"/>
</dbReference>
<sequence length="270" mass="28799">MDLGSPLFSVSILTVCLLGAARCTTDKKCCPEFPKRNLTVPVLATECFQINQTFRYKCEGGNVRKVGTSGLIRCKQTDNGPPHWVPSNPSLKCIPDPRRTTTQPPESTATKAHTDIPHDSTIAITVTDPRRTTTQPPESTATTAASSSPQMTQSLSPSASVPAEPDRPEPTSPGLQGPSGRTQAGKEQDVRKTKATHQTTATSTTAEPLNTGARDAHALPRAASTAIGCALVVIVCALMGIGFYCYRRRSNSDEPPQTAEESMAMNPSEH</sequence>
<keyword evidence="2" id="KW-1133">Transmembrane helix</keyword>
<feature type="compositionally biased region" description="Polar residues" evidence="1">
    <location>
        <begin position="100"/>
        <end position="111"/>
    </location>
</feature>
<feature type="chain" id="PRO_5043452443" description="Interleukin-15 receptor subunit alpha" evidence="3">
    <location>
        <begin position="24"/>
        <end position="270"/>
    </location>
</feature>
<accession>A0AAW1ESS7</accession>
<dbReference type="InterPro" id="IPR042372">
    <property type="entry name" value="IL15RA"/>
</dbReference>
<feature type="transmembrane region" description="Helical" evidence="2">
    <location>
        <begin position="225"/>
        <end position="246"/>
    </location>
</feature>
<dbReference type="EMBL" id="JBCEZU010000134">
    <property type="protein sequence ID" value="KAK9525461.1"/>
    <property type="molecule type" value="Genomic_DNA"/>
</dbReference>
<organism evidence="4 5">
    <name type="scientific">Zoarces viviparus</name>
    <name type="common">Viviparous eelpout</name>
    <name type="synonym">Blennius viviparus</name>
    <dbReference type="NCBI Taxonomy" id="48416"/>
    <lineage>
        <taxon>Eukaryota</taxon>
        <taxon>Metazoa</taxon>
        <taxon>Chordata</taxon>
        <taxon>Craniata</taxon>
        <taxon>Vertebrata</taxon>
        <taxon>Euteleostomi</taxon>
        <taxon>Actinopterygii</taxon>
        <taxon>Neopterygii</taxon>
        <taxon>Teleostei</taxon>
        <taxon>Neoteleostei</taxon>
        <taxon>Acanthomorphata</taxon>
        <taxon>Eupercaria</taxon>
        <taxon>Perciformes</taxon>
        <taxon>Cottioidei</taxon>
        <taxon>Zoarcales</taxon>
        <taxon>Zoarcidae</taxon>
        <taxon>Zoarcinae</taxon>
        <taxon>Zoarces</taxon>
    </lineage>
</organism>
<keyword evidence="3" id="KW-0732">Signal</keyword>
<comment type="caution">
    <text evidence="4">The sequence shown here is derived from an EMBL/GenBank/DDBJ whole genome shotgun (WGS) entry which is preliminary data.</text>
</comment>
<keyword evidence="2" id="KW-0812">Transmembrane</keyword>
<gene>
    <name evidence="4" type="ORF">VZT92_016163</name>
</gene>
<proteinExistence type="predicted"/>
<feature type="signal peptide" evidence="3">
    <location>
        <begin position="1"/>
        <end position="23"/>
    </location>
</feature>
<reference evidence="4 5" key="1">
    <citation type="journal article" date="2024" name="Genome Biol. Evol.">
        <title>Chromosome-level genome assembly of the viviparous eelpout Zoarces viviparus.</title>
        <authorList>
            <person name="Fuhrmann N."/>
            <person name="Brasseur M.V."/>
            <person name="Bakowski C.E."/>
            <person name="Podsiadlowski L."/>
            <person name="Prost S."/>
            <person name="Krehenwinkel H."/>
            <person name="Mayer C."/>
        </authorList>
    </citation>
    <scope>NUCLEOTIDE SEQUENCE [LARGE SCALE GENOMIC DNA]</scope>
    <source>
        <strain evidence="4">NO-MEL_2022_Ind0_liver</strain>
    </source>
</reference>
<evidence type="ECO:0000256" key="3">
    <source>
        <dbReference type="SAM" id="SignalP"/>
    </source>
</evidence>
<dbReference type="AlphaFoldDB" id="A0AAW1ESS7"/>
<evidence type="ECO:0000313" key="5">
    <source>
        <dbReference type="Proteomes" id="UP001488805"/>
    </source>
</evidence>
<evidence type="ECO:0008006" key="6">
    <source>
        <dbReference type="Google" id="ProtNLM"/>
    </source>
</evidence>
<evidence type="ECO:0000313" key="4">
    <source>
        <dbReference type="EMBL" id="KAK9525461.1"/>
    </source>
</evidence>
<name>A0AAW1ESS7_ZOAVI</name>
<keyword evidence="5" id="KW-1185">Reference proteome</keyword>
<dbReference type="PANTHER" id="PTHR15060:SF0">
    <property type="entry name" value="INTERLEUKIN-15 RECEPTOR SUBUNIT ALPHA"/>
    <property type="match status" value="1"/>
</dbReference>